<evidence type="ECO:0000256" key="1">
    <source>
        <dbReference type="SAM" id="MobiDB-lite"/>
    </source>
</evidence>
<dbReference type="EMBL" id="ML994620">
    <property type="protein sequence ID" value="KAF2189531.1"/>
    <property type="molecule type" value="Genomic_DNA"/>
</dbReference>
<organism evidence="2 3">
    <name type="scientific">Zopfia rhizophila CBS 207.26</name>
    <dbReference type="NCBI Taxonomy" id="1314779"/>
    <lineage>
        <taxon>Eukaryota</taxon>
        <taxon>Fungi</taxon>
        <taxon>Dikarya</taxon>
        <taxon>Ascomycota</taxon>
        <taxon>Pezizomycotina</taxon>
        <taxon>Dothideomycetes</taxon>
        <taxon>Dothideomycetes incertae sedis</taxon>
        <taxon>Zopfiaceae</taxon>
        <taxon>Zopfia</taxon>
    </lineage>
</organism>
<evidence type="ECO:0000313" key="3">
    <source>
        <dbReference type="Proteomes" id="UP000800200"/>
    </source>
</evidence>
<dbReference type="InterPro" id="IPR018824">
    <property type="entry name" value="Conidiation-specific_6"/>
</dbReference>
<gene>
    <name evidence="2" type="ORF">K469DRAFT_503221</name>
</gene>
<reference evidence="2" key="1">
    <citation type="journal article" date="2020" name="Stud. Mycol.">
        <title>101 Dothideomycetes genomes: a test case for predicting lifestyles and emergence of pathogens.</title>
        <authorList>
            <person name="Haridas S."/>
            <person name="Albert R."/>
            <person name="Binder M."/>
            <person name="Bloem J."/>
            <person name="Labutti K."/>
            <person name="Salamov A."/>
            <person name="Andreopoulos B."/>
            <person name="Baker S."/>
            <person name="Barry K."/>
            <person name="Bills G."/>
            <person name="Bluhm B."/>
            <person name="Cannon C."/>
            <person name="Castanera R."/>
            <person name="Culley D."/>
            <person name="Daum C."/>
            <person name="Ezra D."/>
            <person name="Gonzalez J."/>
            <person name="Henrissat B."/>
            <person name="Kuo A."/>
            <person name="Liang C."/>
            <person name="Lipzen A."/>
            <person name="Lutzoni F."/>
            <person name="Magnuson J."/>
            <person name="Mondo S."/>
            <person name="Nolan M."/>
            <person name="Ohm R."/>
            <person name="Pangilinan J."/>
            <person name="Park H.-J."/>
            <person name="Ramirez L."/>
            <person name="Alfaro M."/>
            <person name="Sun H."/>
            <person name="Tritt A."/>
            <person name="Yoshinaga Y."/>
            <person name="Zwiers L.-H."/>
            <person name="Turgeon B."/>
            <person name="Goodwin S."/>
            <person name="Spatafora J."/>
            <person name="Crous P."/>
            <person name="Grigoriev I."/>
        </authorList>
    </citation>
    <scope>NUCLEOTIDE SEQUENCE</scope>
    <source>
        <strain evidence="2">CBS 207.26</strain>
    </source>
</reference>
<protein>
    <recommendedName>
        <fullName evidence="4">Conidiation protein 6</fullName>
    </recommendedName>
</protein>
<dbReference type="AlphaFoldDB" id="A0A6A6ECE7"/>
<keyword evidence="3" id="KW-1185">Reference proteome</keyword>
<name>A0A6A6ECE7_9PEZI</name>
<evidence type="ECO:0000313" key="2">
    <source>
        <dbReference type="EMBL" id="KAF2189531.1"/>
    </source>
</evidence>
<feature type="non-terminal residue" evidence="2">
    <location>
        <position position="1"/>
    </location>
</feature>
<dbReference type="Pfam" id="PF10346">
    <property type="entry name" value="Con-6"/>
    <property type="match status" value="1"/>
</dbReference>
<proteinExistence type="predicted"/>
<dbReference type="Proteomes" id="UP000800200">
    <property type="component" value="Unassembled WGS sequence"/>
</dbReference>
<dbReference type="OrthoDB" id="5419162at2759"/>
<sequence length="57" mass="6100">GADAALEGINDTAEDISNRAQGHKANLSNPNTSEEAKEHSRQVLKSLGDEDAFYGKK</sequence>
<feature type="region of interest" description="Disordered" evidence="1">
    <location>
        <begin position="1"/>
        <end position="57"/>
    </location>
</feature>
<accession>A0A6A6ECE7</accession>
<feature type="non-terminal residue" evidence="2">
    <location>
        <position position="57"/>
    </location>
</feature>
<evidence type="ECO:0008006" key="4">
    <source>
        <dbReference type="Google" id="ProtNLM"/>
    </source>
</evidence>